<accession>A0A0C9Y120</accession>
<sequence>MTNHDADRRSRVYRHSVYNLNLQHHRTRDSFNGARSRSKYSQSLTVRLPIQTWSCAKTSLFTNIRRGCVFNLALQARGLGRKLLTSTSPASVVSVYSNAQLGMEAPALSGTTLKRPSSIAACVIVNYHLDPCSSVGIVTHGHFRPLHPQLRR</sequence>
<evidence type="ECO:0000313" key="1">
    <source>
        <dbReference type="EMBL" id="KIK03722.1"/>
    </source>
</evidence>
<protein>
    <submittedName>
        <fullName evidence="1">Uncharacterized protein</fullName>
    </submittedName>
</protein>
<organism evidence="1 2">
    <name type="scientific">Laccaria amethystina LaAM-08-1</name>
    <dbReference type="NCBI Taxonomy" id="1095629"/>
    <lineage>
        <taxon>Eukaryota</taxon>
        <taxon>Fungi</taxon>
        <taxon>Dikarya</taxon>
        <taxon>Basidiomycota</taxon>
        <taxon>Agaricomycotina</taxon>
        <taxon>Agaricomycetes</taxon>
        <taxon>Agaricomycetidae</taxon>
        <taxon>Agaricales</taxon>
        <taxon>Agaricineae</taxon>
        <taxon>Hydnangiaceae</taxon>
        <taxon>Laccaria</taxon>
    </lineage>
</organism>
<dbReference type="Proteomes" id="UP000054477">
    <property type="component" value="Unassembled WGS sequence"/>
</dbReference>
<gene>
    <name evidence="1" type="ORF">K443DRAFT_5197</name>
</gene>
<reference evidence="2" key="2">
    <citation type="submission" date="2015-01" db="EMBL/GenBank/DDBJ databases">
        <title>Evolutionary Origins and Diversification of the Mycorrhizal Mutualists.</title>
        <authorList>
            <consortium name="DOE Joint Genome Institute"/>
            <consortium name="Mycorrhizal Genomics Consortium"/>
            <person name="Kohler A."/>
            <person name="Kuo A."/>
            <person name="Nagy L.G."/>
            <person name="Floudas D."/>
            <person name="Copeland A."/>
            <person name="Barry K.W."/>
            <person name="Cichocki N."/>
            <person name="Veneault-Fourrey C."/>
            <person name="LaButti K."/>
            <person name="Lindquist E.A."/>
            <person name="Lipzen A."/>
            <person name="Lundell T."/>
            <person name="Morin E."/>
            <person name="Murat C."/>
            <person name="Riley R."/>
            <person name="Ohm R."/>
            <person name="Sun H."/>
            <person name="Tunlid A."/>
            <person name="Henrissat B."/>
            <person name="Grigoriev I.V."/>
            <person name="Hibbett D.S."/>
            <person name="Martin F."/>
        </authorList>
    </citation>
    <scope>NUCLEOTIDE SEQUENCE [LARGE SCALE GENOMIC DNA]</scope>
    <source>
        <strain evidence="2">LaAM-08-1</strain>
    </source>
</reference>
<proteinExistence type="predicted"/>
<name>A0A0C9Y120_9AGAR</name>
<dbReference type="HOGENOM" id="CLU_1722666_0_0_1"/>
<dbReference type="AlphaFoldDB" id="A0A0C9Y120"/>
<keyword evidence="2" id="KW-1185">Reference proteome</keyword>
<evidence type="ECO:0000313" key="2">
    <source>
        <dbReference type="Proteomes" id="UP000054477"/>
    </source>
</evidence>
<reference evidence="1 2" key="1">
    <citation type="submission" date="2014-04" db="EMBL/GenBank/DDBJ databases">
        <authorList>
            <consortium name="DOE Joint Genome Institute"/>
            <person name="Kuo A."/>
            <person name="Kohler A."/>
            <person name="Nagy L.G."/>
            <person name="Floudas D."/>
            <person name="Copeland A."/>
            <person name="Barry K.W."/>
            <person name="Cichocki N."/>
            <person name="Veneault-Fourrey C."/>
            <person name="LaButti K."/>
            <person name="Lindquist E.A."/>
            <person name="Lipzen A."/>
            <person name="Lundell T."/>
            <person name="Morin E."/>
            <person name="Murat C."/>
            <person name="Sun H."/>
            <person name="Tunlid A."/>
            <person name="Henrissat B."/>
            <person name="Grigoriev I.V."/>
            <person name="Hibbett D.S."/>
            <person name="Martin F."/>
            <person name="Nordberg H.P."/>
            <person name="Cantor M.N."/>
            <person name="Hua S.X."/>
        </authorList>
    </citation>
    <scope>NUCLEOTIDE SEQUENCE [LARGE SCALE GENOMIC DNA]</scope>
    <source>
        <strain evidence="1 2">LaAM-08-1</strain>
    </source>
</reference>
<dbReference type="EMBL" id="KN838577">
    <property type="protein sequence ID" value="KIK03722.1"/>
    <property type="molecule type" value="Genomic_DNA"/>
</dbReference>